<comment type="caution">
    <text evidence="4">The sequence shown here is derived from an EMBL/GenBank/DDBJ whole genome shotgun (WGS) entry which is preliminary data.</text>
</comment>
<keyword evidence="1" id="KW-0902">Two-component regulatory system</keyword>
<reference evidence="5" key="1">
    <citation type="journal article" date="2019" name="Int. J. Syst. Evol. Microbiol.">
        <title>The Global Catalogue of Microorganisms (GCM) 10K type strain sequencing project: providing services to taxonomists for standard genome sequencing and annotation.</title>
        <authorList>
            <consortium name="The Broad Institute Genomics Platform"/>
            <consortium name="The Broad Institute Genome Sequencing Center for Infectious Disease"/>
            <person name="Wu L."/>
            <person name="Ma J."/>
        </authorList>
    </citation>
    <scope>NUCLEOTIDE SEQUENCE [LARGE SCALE GENOMIC DNA]</scope>
    <source>
        <strain evidence="5">CGMCC 1.8859</strain>
    </source>
</reference>
<keyword evidence="5" id="KW-1185">Reference proteome</keyword>
<dbReference type="EMBL" id="BMLX01000004">
    <property type="protein sequence ID" value="GGP23110.1"/>
    <property type="molecule type" value="Genomic_DNA"/>
</dbReference>
<evidence type="ECO:0000313" key="5">
    <source>
        <dbReference type="Proteomes" id="UP000637267"/>
    </source>
</evidence>
<dbReference type="Gene3D" id="1.20.120.160">
    <property type="entry name" value="HPT domain"/>
    <property type="match status" value="1"/>
</dbReference>
<keyword evidence="2" id="KW-0597">Phosphoprotein</keyword>
<accession>A0ABQ2PCZ1</accession>
<sequence>MSCLPGTPRRRAYPLLAQPTRYRWRLAETEDAEEALPPHFPAVPASYVTAFAEQTTQDICTLDEISRREDTQALRRWLHKLTGGLSVLEPSMFLYECQELASSLEATDHWDDLADFVAVIRQDLIELQSLLEKRAVV</sequence>
<name>A0ABQ2PCZ1_9NEIS</name>
<dbReference type="InterPro" id="IPR008207">
    <property type="entry name" value="Sig_transdc_His_kin_Hpt_dom"/>
</dbReference>
<organism evidence="4 5">
    <name type="scientific">Silvimonas iriomotensis</name>
    <dbReference type="NCBI Taxonomy" id="449662"/>
    <lineage>
        <taxon>Bacteria</taxon>
        <taxon>Pseudomonadati</taxon>
        <taxon>Pseudomonadota</taxon>
        <taxon>Betaproteobacteria</taxon>
        <taxon>Neisseriales</taxon>
        <taxon>Chitinibacteraceae</taxon>
        <taxon>Silvimonas</taxon>
    </lineage>
</organism>
<evidence type="ECO:0000313" key="4">
    <source>
        <dbReference type="EMBL" id="GGP23110.1"/>
    </source>
</evidence>
<evidence type="ECO:0000256" key="1">
    <source>
        <dbReference type="ARBA" id="ARBA00023012"/>
    </source>
</evidence>
<feature type="modified residue" description="Phosphohistidine" evidence="2">
    <location>
        <position position="79"/>
    </location>
</feature>
<protein>
    <recommendedName>
        <fullName evidence="3">HPt domain-containing protein</fullName>
    </recommendedName>
</protein>
<dbReference type="PROSITE" id="PS50894">
    <property type="entry name" value="HPT"/>
    <property type="match status" value="1"/>
</dbReference>
<proteinExistence type="predicted"/>
<dbReference type="RefSeq" id="WP_188705275.1">
    <property type="nucleotide sequence ID" value="NZ_BMLX01000004.1"/>
</dbReference>
<dbReference type="InterPro" id="IPR036641">
    <property type="entry name" value="HPT_dom_sf"/>
</dbReference>
<dbReference type="SUPFAM" id="SSF47226">
    <property type="entry name" value="Histidine-containing phosphotransfer domain, HPT domain"/>
    <property type="match status" value="1"/>
</dbReference>
<evidence type="ECO:0000259" key="3">
    <source>
        <dbReference type="PROSITE" id="PS50894"/>
    </source>
</evidence>
<gene>
    <name evidence="4" type="ORF">GCM10010970_31100</name>
</gene>
<dbReference type="Proteomes" id="UP000637267">
    <property type="component" value="Unassembled WGS sequence"/>
</dbReference>
<feature type="domain" description="HPt" evidence="3">
    <location>
        <begin position="40"/>
        <end position="134"/>
    </location>
</feature>
<evidence type="ECO:0000256" key="2">
    <source>
        <dbReference type="PROSITE-ProRule" id="PRU00110"/>
    </source>
</evidence>